<evidence type="ECO:0008006" key="4">
    <source>
        <dbReference type="Google" id="ProtNLM"/>
    </source>
</evidence>
<protein>
    <recommendedName>
        <fullName evidence="4">DNA-binding protein</fullName>
    </recommendedName>
</protein>
<dbReference type="InterPro" id="IPR010995">
    <property type="entry name" value="DNA_repair_Rad51/TF_NusA_a-hlx"/>
</dbReference>
<feature type="region of interest" description="Disordered" evidence="1">
    <location>
        <begin position="1"/>
        <end position="23"/>
    </location>
</feature>
<sequence>MTGEHPQPTSTPEPSEPPHEVHAIGAPARRALASAGLTTWDAVAATADRDLLALHGFGPRALRIVRELRPHA</sequence>
<comment type="caution">
    <text evidence="2">The sequence shown here is derived from an EMBL/GenBank/DDBJ whole genome shotgun (WGS) entry which is preliminary data.</text>
</comment>
<name>A0ABP8JRT5_9MICO</name>
<reference evidence="3" key="1">
    <citation type="journal article" date="2019" name="Int. J. Syst. Evol. Microbiol.">
        <title>The Global Catalogue of Microorganisms (GCM) 10K type strain sequencing project: providing services to taxonomists for standard genome sequencing and annotation.</title>
        <authorList>
            <consortium name="The Broad Institute Genomics Platform"/>
            <consortium name="The Broad Institute Genome Sequencing Center for Infectious Disease"/>
            <person name="Wu L."/>
            <person name="Ma J."/>
        </authorList>
    </citation>
    <scope>NUCLEOTIDE SEQUENCE [LARGE SCALE GENOMIC DNA]</scope>
    <source>
        <strain evidence="3">JCM 17738</strain>
    </source>
</reference>
<accession>A0ABP8JRT5</accession>
<dbReference type="SUPFAM" id="SSF47794">
    <property type="entry name" value="Rad51 N-terminal domain-like"/>
    <property type="match status" value="1"/>
</dbReference>
<dbReference type="RefSeq" id="WP_159902121.1">
    <property type="nucleotide sequence ID" value="NZ_BAABFX010000025.1"/>
</dbReference>
<proteinExistence type="predicted"/>
<organism evidence="2 3">
    <name type="scientific">Ornithinibacter aureus</name>
    <dbReference type="NCBI Taxonomy" id="622664"/>
    <lineage>
        <taxon>Bacteria</taxon>
        <taxon>Bacillati</taxon>
        <taxon>Actinomycetota</taxon>
        <taxon>Actinomycetes</taxon>
        <taxon>Micrococcales</taxon>
        <taxon>Intrasporangiaceae</taxon>
        <taxon>Ornithinibacter</taxon>
    </lineage>
</organism>
<dbReference type="Proteomes" id="UP001500390">
    <property type="component" value="Unassembled WGS sequence"/>
</dbReference>
<evidence type="ECO:0000313" key="3">
    <source>
        <dbReference type="Proteomes" id="UP001500390"/>
    </source>
</evidence>
<keyword evidence="3" id="KW-1185">Reference proteome</keyword>
<evidence type="ECO:0000313" key="2">
    <source>
        <dbReference type="EMBL" id="GAA4394828.1"/>
    </source>
</evidence>
<gene>
    <name evidence="2" type="ORF">GCM10023153_16290</name>
</gene>
<dbReference type="EMBL" id="BAABFX010000025">
    <property type="protein sequence ID" value="GAA4394828.1"/>
    <property type="molecule type" value="Genomic_DNA"/>
</dbReference>
<evidence type="ECO:0000256" key="1">
    <source>
        <dbReference type="SAM" id="MobiDB-lite"/>
    </source>
</evidence>